<dbReference type="AlphaFoldDB" id="A0A0J6FKS1"/>
<sequence length="103" mass="11499">MSSVNYGLASHSAISHKGPYIRLFIYHVKMRPSFVSLRSRSGHPVHIYTVGGDVTRATGDLILDLGGQQSSRWMQQSSELPKARSFIGRRLTSFRARPKGLEV</sequence>
<evidence type="ECO:0000313" key="1">
    <source>
        <dbReference type="EMBL" id="KMM70035.1"/>
    </source>
</evidence>
<reference evidence="2" key="2">
    <citation type="journal article" date="2009" name="Genome Res.">
        <title>Comparative genomic analyses of the human fungal pathogens Coccidioides and their relatives.</title>
        <authorList>
            <person name="Sharpton T.J."/>
            <person name="Stajich J.E."/>
            <person name="Rounsley S.D."/>
            <person name="Gardner M.J."/>
            <person name="Wortman J.R."/>
            <person name="Jordar V.S."/>
            <person name="Maiti R."/>
            <person name="Kodira C.D."/>
            <person name="Neafsey D.E."/>
            <person name="Zeng Q."/>
            <person name="Hung C.-Y."/>
            <person name="McMahan C."/>
            <person name="Muszewska A."/>
            <person name="Grynberg M."/>
            <person name="Mandel M.A."/>
            <person name="Kellner E.M."/>
            <person name="Barker B.M."/>
            <person name="Galgiani J.N."/>
            <person name="Orbach M.J."/>
            <person name="Kirkland T.N."/>
            <person name="Cole G.T."/>
            <person name="Henn M.R."/>
            <person name="Birren B.W."/>
            <person name="Taylor J.W."/>
        </authorList>
    </citation>
    <scope>NUCLEOTIDE SEQUENCE [LARGE SCALE GENOMIC DNA]</scope>
    <source>
        <strain evidence="2">RMSCC 3488</strain>
    </source>
</reference>
<protein>
    <submittedName>
        <fullName evidence="1">Uncharacterized protein</fullName>
    </submittedName>
</protein>
<gene>
    <name evidence="1" type="ORF">CPAG_06348</name>
</gene>
<dbReference type="EMBL" id="DS268112">
    <property type="protein sequence ID" value="KMM70035.1"/>
    <property type="molecule type" value="Genomic_DNA"/>
</dbReference>
<dbReference type="Proteomes" id="UP000054567">
    <property type="component" value="Unassembled WGS sequence"/>
</dbReference>
<dbReference type="VEuPathDB" id="FungiDB:CPAG_06348"/>
<accession>A0A0J6FKS1</accession>
<proteinExistence type="predicted"/>
<name>A0A0J6FKS1_COCPO</name>
<evidence type="ECO:0000313" key="2">
    <source>
        <dbReference type="Proteomes" id="UP000054567"/>
    </source>
</evidence>
<organism evidence="1 2">
    <name type="scientific">Coccidioides posadasii RMSCC 3488</name>
    <dbReference type="NCBI Taxonomy" id="454284"/>
    <lineage>
        <taxon>Eukaryota</taxon>
        <taxon>Fungi</taxon>
        <taxon>Dikarya</taxon>
        <taxon>Ascomycota</taxon>
        <taxon>Pezizomycotina</taxon>
        <taxon>Eurotiomycetes</taxon>
        <taxon>Eurotiomycetidae</taxon>
        <taxon>Onygenales</taxon>
        <taxon>Onygenaceae</taxon>
        <taxon>Coccidioides</taxon>
    </lineage>
</organism>
<reference evidence="2" key="3">
    <citation type="journal article" date="2010" name="Genome Res.">
        <title>Population genomic sequencing of Coccidioides fungi reveals recent hybridization and transposon control.</title>
        <authorList>
            <person name="Neafsey D.E."/>
            <person name="Barker B.M."/>
            <person name="Sharpton T.J."/>
            <person name="Stajich J.E."/>
            <person name="Park D.J."/>
            <person name="Whiston E."/>
            <person name="Hung C.-Y."/>
            <person name="McMahan C."/>
            <person name="White J."/>
            <person name="Sykes S."/>
            <person name="Heiman D."/>
            <person name="Young S."/>
            <person name="Zeng Q."/>
            <person name="Abouelleil A."/>
            <person name="Aftuck L."/>
            <person name="Bessette D."/>
            <person name="Brown A."/>
            <person name="FitzGerald M."/>
            <person name="Lui A."/>
            <person name="Macdonald J.P."/>
            <person name="Priest M."/>
            <person name="Orbach M.J."/>
            <person name="Galgiani J.N."/>
            <person name="Kirkland T.N."/>
            <person name="Cole G.T."/>
            <person name="Birren B.W."/>
            <person name="Henn M.R."/>
            <person name="Taylor J.W."/>
            <person name="Rounsley S.D."/>
        </authorList>
    </citation>
    <scope>NUCLEOTIDE SEQUENCE [LARGE SCALE GENOMIC DNA]</scope>
    <source>
        <strain evidence="2">RMSCC 3488</strain>
    </source>
</reference>
<reference evidence="1 2" key="1">
    <citation type="submission" date="2007-06" db="EMBL/GenBank/DDBJ databases">
        <title>The Genome Sequence of Coccidioides posadasii RMSCC_3488.</title>
        <authorList>
            <consortium name="Coccidioides Genome Resources Consortium"/>
            <consortium name="The Broad Institute Genome Sequencing Platform"/>
            <person name="Henn M.R."/>
            <person name="Sykes S."/>
            <person name="Young S."/>
            <person name="Jaffe D."/>
            <person name="Berlin A."/>
            <person name="Alvarez P."/>
            <person name="Butler J."/>
            <person name="Gnerre S."/>
            <person name="Grabherr M."/>
            <person name="Mauceli E."/>
            <person name="Brockman W."/>
            <person name="Kodira C."/>
            <person name="Alvarado L."/>
            <person name="Zeng Q."/>
            <person name="Crawford M."/>
            <person name="Antoine C."/>
            <person name="Devon K."/>
            <person name="Galgiani J."/>
            <person name="Orsborn K."/>
            <person name="Lewis M.L."/>
            <person name="Nusbaum C."/>
            <person name="Galagan J."/>
            <person name="Birren B."/>
        </authorList>
    </citation>
    <scope>NUCLEOTIDE SEQUENCE [LARGE SCALE GENOMIC DNA]</scope>
    <source>
        <strain evidence="1 2">RMSCC 3488</strain>
    </source>
</reference>